<dbReference type="EMBL" id="VFPH01000001">
    <property type="protein sequence ID" value="TQM45554.1"/>
    <property type="molecule type" value="Genomic_DNA"/>
</dbReference>
<dbReference type="InterPro" id="IPR050789">
    <property type="entry name" value="Diverse_Enzym_Activities"/>
</dbReference>
<dbReference type="AlphaFoldDB" id="A0A543GHN7"/>
<protein>
    <submittedName>
        <fullName evidence="4">CubicO group peptidase (Beta-lactamase class C family)</fullName>
    </submittedName>
</protein>
<evidence type="ECO:0000259" key="3">
    <source>
        <dbReference type="Pfam" id="PF00144"/>
    </source>
</evidence>
<dbReference type="Gene3D" id="3.40.710.10">
    <property type="entry name" value="DD-peptidase/beta-lactamase superfamily"/>
    <property type="match status" value="1"/>
</dbReference>
<name>A0A543GHN7_9PSEU</name>
<feature type="transmembrane region" description="Helical" evidence="1">
    <location>
        <begin position="441"/>
        <end position="462"/>
    </location>
</feature>
<evidence type="ECO:0000313" key="4">
    <source>
        <dbReference type="EMBL" id="TQM45554.1"/>
    </source>
</evidence>
<dbReference type="InterPro" id="IPR001466">
    <property type="entry name" value="Beta-lactam-related"/>
</dbReference>
<reference evidence="4 5" key="1">
    <citation type="submission" date="2019-06" db="EMBL/GenBank/DDBJ databases">
        <title>Sequencing the genomes of 1000 actinobacteria strains.</title>
        <authorList>
            <person name="Klenk H.-P."/>
        </authorList>
    </citation>
    <scope>NUCLEOTIDE SEQUENCE [LARGE SCALE GENOMIC DNA]</scope>
    <source>
        <strain evidence="4 5">DSM 45511</strain>
    </source>
</reference>
<dbReference type="RefSeq" id="WP_142101226.1">
    <property type="nucleotide sequence ID" value="NZ_VFPH01000001.1"/>
</dbReference>
<dbReference type="SUPFAM" id="SSF56601">
    <property type="entry name" value="beta-lactamase/transpeptidase-like"/>
    <property type="match status" value="1"/>
</dbReference>
<evidence type="ECO:0000313" key="5">
    <source>
        <dbReference type="Proteomes" id="UP000319818"/>
    </source>
</evidence>
<comment type="caution">
    <text evidence="4">The sequence shown here is derived from an EMBL/GenBank/DDBJ whole genome shotgun (WGS) entry which is preliminary data.</text>
</comment>
<evidence type="ECO:0000256" key="1">
    <source>
        <dbReference type="SAM" id="Phobius"/>
    </source>
</evidence>
<feature type="transmembrane region" description="Helical" evidence="1">
    <location>
        <begin position="363"/>
        <end position="382"/>
    </location>
</feature>
<keyword evidence="1" id="KW-0812">Transmembrane</keyword>
<accession>A0A543GHN7</accession>
<evidence type="ECO:0000256" key="2">
    <source>
        <dbReference type="SAM" id="SignalP"/>
    </source>
</evidence>
<keyword evidence="5" id="KW-1185">Reference proteome</keyword>
<feature type="signal peptide" evidence="2">
    <location>
        <begin position="1"/>
        <end position="24"/>
    </location>
</feature>
<dbReference type="Pfam" id="PF00144">
    <property type="entry name" value="Beta-lactamase"/>
    <property type="match status" value="1"/>
</dbReference>
<feature type="chain" id="PRO_5021828467" evidence="2">
    <location>
        <begin position="25"/>
        <end position="473"/>
    </location>
</feature>
<proteinExistence type="predicted"/>
<dbReference type="OrthoDB" id="4281716at2"/>
<dbReference type="InterPro" id="IPR012338">
    <property type="entry name" value="Beta-lactam/transpept-like"/>
</dbReference>
<gene>
    <name evidence="4" type="ORF">FB388_2954</name>
</gene>
<dbReference type="PANTHER" id="PTHR43283">
    <property type="entry name" value="BETA-LACTAMASE-RELATED"/>
    <property type="match status" value="1"/>
</dbReference>
<feature type="transmembrane region" description="Helical" evidence="1">
    <location>
        <begin position="402"/>
        <end position="421"/>
    </location>
</feature>
<feature type="domain" description="Beta-lactamase-related" evidence="3">
    <location>
        <begin position="36"/>
        <end position="331"/>
    </location>
</feature>
<keyword evidence="2" id="KW-0732">Signal</keyword>
<organism evidence="4 5">
    <name type="scientific">Pseudonocardia cypriaca</name>
    <dbReference type="NCBI Taxonomy" id="882449"/>
    <lineage>
        <taxon>Bacteria</taxon>
        <taxon>Bacillati</taxon>
        <taxon>Actinomycetota</taxon>
        <taxon>Actinomycetes</taxon>
        <taxon>Pseudonocardiales</taxon>
        <taxon>Pseudonocardiaceae</taxon>
        <taxon>Pseudonocardia</taxon>
    </lineage>
</organism>
<sequence>MTARALAVAAVACVLAGLTTPAAAAEPGEPDAGAIAALAQAHVGVTRLPGVAVAVVHDGRVLHVGGYGRDSRGEPVTGRTPMWLGGASESFTAMVLAQLAGFGSVPLDDRVVAHLPEFATADPRSAQITVRQLLNHTSGLPATVDPPGGRPRSLQEAVAALHDVTLGSPPGERRVRSEPGYWVAARIVEVATQRPFDTVLSDRVLFQTGMLTTTAVAGTRDLVPGLVDGHDRFLGVSRVQPQPDRFVGGSGGVVSPAEDVATWLAFNAGRGLRTVMAGDGLREVQRLGWEDRSGELVLRGRTATASATLVLLPESRYGVAVLANSREPLDAGTGAGPSEVDDLADELVALIRGEAPPAPGPPLAFLAELVLVALAVAAMLAAARAVLRSREWARARRSRLPVLRLVPYALPLLLLAVLPRVTGPLVGGTTFRDLAEVWPTALVAAEVVAAAGAVVVAARLYAVARAVSPRTEP</sequence>
<keyword evidence="1" id="KW-0472">Membrane</keyword>
<dbReference type="Proteomes" id="UP000319818">
    <property type="component" value="Unassembled WGS sequence"/>
</dbReference>
<keyword evidence="1" id="KW-1133">Transmembrane helix</keyword>